<gene>
    <name evidence="2" type="ORF">FGG08_001456</name>
</gene>
<sequence>MPIVTLDDLKGKKRAKKQGKSTPKKQRTGVHTLAEVKANTRDEEDIESQKNASEDDNDETYNPSSHSSEDISDSDDSSYESDNDDKDMLGVPNMEEEDEEIGSDMEEVVATDGKVARRKGGEASKLVELKVKADDKFTKLNKMHQRRFKAFLNRTYRDAIPDKDIDESEIKDIVDFKRAEKGARWTLIPDENGDMVKLGDGIYREIGTSRYFKRKSRTNPKDKSFAVKEVAKR</sequence>
<evidence type="ECO:0000313" key="2">
    <source>
        <dbReference type="EMBL" id="KAH0544429.1"/>
    </source>
</evidence>
<evidence type="ECO:0000256" key="1">
    <source>
        <dbReference type="SAM" id="MobiDB-lite"/>
    </source>
</evidence>
<dbReference type="Proteomes" id="UP000698800">
    <property type="component" value="Unassembled WGS sequence"/>
</dbReference>
<feature type="compositionally biased region" description="Acidic residues" evidence="1">
    <location>
        <begin position="94"/>
        <end position="109"/>
    </location>
</feature>
<feature type="compositionally biased region" description="Acidic residues" evidence="1">
    <location>
        <begin position="70"/>
        <end position="85"/>
    </location>
</feature>
<feature type="region of interest" description="Disordered" evidence="1">
    <location>
        <begin position="1"/>
        <end position="122"/>
    </location>
</feature>
<protein>
    <submittedName>
        <fullName evidence="2">Uncharacterized protein</fullName>
    </submittedName>
</protein>
<comment type="caution">
    <text evidence="2">The sequence shown here is derived from an EMBL/GenBank/DDBJ whole genome shotgun (WGS) entry which is preliminary data.</text>
</comment>
<keyword evidence="3" id="KW-1185">Reference proteome</keyword>
<evidence type="ECO:0000313" key="3">
    <source>
        <dbReference type="Proteomes" id="UP000698800"/>
    </source>
</evidence>
<organism evidence="2 3">
    <name type="scientific">Glutinoglossum americanum</name>
    <dbReference type="NCBI Taxonomy" id="1670608"/>
    <lineage>
        <taxon>Eukaryota</taxon>
        <taxon>Fungi</taxon>
        <taxon>Dikarya</taxon>
        <taxon>Ascomycota</taxon>
        <taxon>Pezizomycotina</taxon>
        <taxon>Geoglossomycetes</taxon>
        <taxon>Geoglossales</taxon>
        <taxon>Geoglossaceae</taxon>
        <taxon>Glutinoglossum</taxon>
    </lineage>
</organism>
<dbReference type="EMBL" id="JAGHQL010000019">
    <property type="protein sequence ID" value="KAH0544429.1"/>
    <property type="molecule type" value="Genomic_DNA"/>
</dbReference>
<feature type="compositionally biased region" description="Basic residues" evidence="1">
    <location>
        <begin position="11"/>
        <end position="28"/>
    </location>
</feature>
<reference evidence="2" key="1">
    <citation type="submission" date="2021-03" db="EMBL/GenBank/DDBJ databases">
        <title>Comparative genomics and phylogenomic investigation of the class Geoglossomycetes provide insights into ecological specialization and systematics.</title>
        <authorList>
            <person name="Melie T."/>
            <person name="Pirro S."/>
            <person name="Miller A.N."/>
            <person name="Quandt A."/>
        </authorList>
    </citation>
    <scope>NUCLEOTIDE SEQUENCE</scope>
    <source>
        <strain evidence="2">GBOQ0MN5Z8</strain>
    </source>
</reference>
<accession>A0A9P8I6W2</accession>
<proteinExistence type="predicted"/>
<dbReference type="AlphaFoldDB" id="A0A9P8I6W2"/>
<name>A0A9P8I6W2_9PEZI</name>
<dbReference type="OrthoDB" id="10354973at2759"/>